<reference evidence="3 4" key="1">
    <citation type="journal article" date="2013" name="PLoS Genet.">
        <title>Distinctive expansion of potential virulence genes in the genome of the oomycete fish pathogen Saprolegnia parasitica.</title>
        <authorList>
            <person name="Jiang R.H."/>
            <person name="de Bruijn I."/>
            <person name="Haas B.J."/>
            <person name="Belmonte R."/>
            <person name="Lobach L."/>
            <person name="Christie J."/>
            <person name="van den Ackerveken G."/>
            <person name="Bottin A."/>
            <person name="Bulone V."/>
            <person name="Diaz-Moreno S.M."/>
            <person name="Dumas B."/>
            <person name="Fan L."/>
            <person name="Gaulin E."/>
            <person name="Govers F."/>
            <person name="Grenville-Briggs L.J."/>
            <person name="Horner N.R."/>
            <person name="Levin J.Z."/>
            <person name="Mammella M."/>
            <person name="Meijer H.J."/>
            <person name="Morris P."/>
            <person name="Nusbaum C."/>
            <person name="Oome S."/>
            <person name="Phillips A.J."/>
            <person name="van Rooyen D."/>
            <person name="Rzeszutek E."/>
            <person name="Saraiva M."/>
            <person name="Secombes C.J."/>
            <person name="Seidl M.F."/>
            <person name="Snel B."/>
            <person name="Stassen J.H."/>
            <person name="Sykes S."/>
            <person name="Tripathy S."/>
            <person name="van den Berg H."/>
            <person name="Vega-Arreguin J.C."/>
            <person name="Wawra S."/>
            <person name="Young S.K."/>
            <person name="Zeng Q."/>
            <person name="Dieguez-Uribeondo J."/>
            <person name="Russ C."/>
            <person name="Tyler B.M."/>
            <person name="van West P."/>
        </authorList>
    </citation>
    <scope>NUCLEOTIDE SEQUENCE [LARGE SCALE GENOMIC DNA]</scope>
    <source>
        <strain evidence="3 4">CBS 223.65</strain>
    </source>
</reference>
<dbReference type="GeneID" id="24138973"/>
<evidence type="ECO:0000313" key="4">
    <source>
        <dbReference type="Proteomes" id="UP000030745"/>
    </source>
</evidence>
<dbReference type="EMBL" id="KK583751">
    <property type="protein sequence ID" value="KDO17177.1"/>
    <property type="molecule type" value="Genomic_DNA"/>
</dbReference>
<dbReference type="STRING" id="695850.A0A067BRB8"/>
<protein>
    <recommendedName>
        <fullName evidence="2">WRKY19-like zinc finger domain-containing protein</fullName>
    </recommendedName>
</protein>
<dbReference type="AlphaFoldDB" id="A0A067BRB8"/>
<keyword evidence="1" id="KW-0472">Membrane</keyword>
<keyword evidence="1" id="KW-0812">Transmembrane</keyword>
<dbReference type="Pfam" id="PF24906">
    <property type="entry name" value="Zf_WRKY19"/>
    <property type="match status" value="1"/>
</dbReference>
<dbReference type="PANTHER" id="PTHR31827">
    <property type="entry name" value="EMB|CAB89363.1"/>
    <property type="match status" value="1"/>
</dbReference>
<feature type="transmembrane region" description="Helical" evidence="1">
    <location>
        <begin position="209"/>
        <end position="234"/>
    </location>
</feature>
<accession>A0A067BRB8</accession>
<evidence type="ECO:0000256" key="1">
    <source>
        <dbReference type="SAM" id="Phobius"/>
    </source>
</evidence>
<dbReference type="PANTHER" id="PTHR31827:SF1">
    <property type="entry name" value="EMB|CAB89363.1"/>
    <property type="match status" value="1"/>
</dbReference>
<feature type="transmembrane region" description="Helical" evidence="1">
    <location>
        <begin position="148"/>
        <end position="170"/>
    </location>
</feature>
<organism evidence="3 4">
    <name type="scientific">Saprolegnia parasitica (strain CBS 223.65)</name>
    <dbReference type="NCBI Taxonomy" id="695850"/>
    <lineage>
        <taxon>Eukaryota</taxon>
        <taxon>Sar</taxon>
        <taxon>Stramenopiles</taxon>
        <taxon>Oomycota</taxon>
        <taxon>Saprolegniomycetes</taxon>
        <taxon>Saprolegniales</taxon>
        <taxon>Saprolegniaceae</taxon>
        <taxon>Saprolegnia</taxon>
    </lineage>
</organism>
<keyword evidence="1" id="KW-1133">Transmembrane helix</keyword>
<dbReference type="RefSeq" id="XP_012212115.1">
    <property type="nucleotide sequence ID" value="XM_012356725.1"/>
</dbReference>
<evidence type="ECO:0000313" key="3">
    <source>
        <dbReference type="EMBL" id="KDO17177.1"/>
    </source>
</evidence>
<sequence length="307" mass="33363">MKICCFHECTNAAMDDGSFKCFFHRNRSMCSIAECWNQVYARGLCVGHGGRKSCEFPNCVGKARSGQFCTRHNARLEAKRMCGVPDCPRVAHRKGKCTRHGGGRLCQVDDCKTLARKGGYCWTHTKQLLQEARAAQRFTMSTTPMGHFCLRALQAICGFTAMLTATSVTGTSAGDYAMVAGYTVGMMAMAIAFLLGFRSFPRVVTAPWMLISLDAVLGLFSLSAGIVLLTSTVLTKTCSLQKFMSRKLLDCTAFYAAIGCLFAAAFLHLMAIGLTLGGIIRVQESDAETVHTPVMAHADYPRDASPA</sequence>
<feature type="transmembrane region" description="Helical" evidence="1">
    <location>
        <begin position="254"/>
        <end position="276"/>
    </location>
</feature>
<feature type="transmembrane region" description="Helical" evidence="1">
    <location>
        <begin position="176"/>
        <end position="197"/>
    </location>
</feature>
<dbReference type="Proteomes" id="UP000030745">
    <property type="component" value="Unassembled WGS sequence"/>
</dbReference>
<keyword evidence="4" id="KW-1185">Reference proteome</keyword>
<dbReference type="InterPro" id="IPR056866">
    <property type="entry name" value="Znf_WRKY19"/>
</dbReference>
<dbReference type="KEGG" id="spar:SPRG_17431"/>
<dbReference type="VEuPathDB" id="FungiDB:SPRG_17431"/>
<evidence type="ECO:0000259" key="2">
    <source>
        <dbReference type="Pfam" id="PF24906"/>
    </source>
</evidence>
<proteinExistence type="predicted"/>
<feature type="domain" description="WRKY19-like zinc finger" evidence="2">
    <location>
        <begin position="103"/>
        <end position="124"/>
    </location>
</feature>
<gene>
    <name evidence="3" type="ORF">SPRG_17431</name>
</gene>
<name>A0A067BRB8_SAPPC</name>